<keyword evidence="2" id="KW-1185">Reference proteome</keyword>
<evidence type="ECO:0000313" key="2">
    <source>
        <dbReference type="Proteomes" id="UP001055117"/>
    </source>
</evidence>
<proteinExistence type="predicted"/>
<dbReference type="Gene3D" id="2.160.10.10">
    <property type="entry name" value="Hexapeptide repeat proteins"/>
    <property type="match status" value="1"/>
</dbReference>
<organism evidence="1 2">
    <name type="scientific">Methylobacterium cerastii</name>
    <dbReference type="NCBI Taxonomy" id="932741"/>
    <lineage>
        <taxon>Bacteria</taxon>
        <taxon>Pseudomonadati</taxon>
        <taxon>Pseudomonadota</taxon>
        <taxon>Alphaproteobacteria</taxon>
        <taxon>Hyphomicrobiales</taxon>
        <taxon>Methylobacteriaceae</taxon>
        <taxon>Methylobacterium</taxon>
    </lineage>
</organism>
<dbReference type="Proteomes" id="UP001055117">
    <property type="component" value="Unassembled WGS sequence"/>
</dbReference>
<name>A0ABQ4QML0_9HYPH</name>
<sequence length="201" mass="21534">MPKSADVLAARDLAGTDSGGVAAISWAETRAALRADRAHWARRMPGPVRLRRGYQAIWLYRMSRYAHENGWRMAAWLLWIVNGWLTGSDIPPSTRIAGGMFLPHPYGTIIAGAVGRDAAFGFQASIGGLYKTPDRDVGGGPGLPRLGDDVVLEPASIVLGAVLIGDRARVGPRCLVLKDIEPDTDLAPTDWRALPGRGVAS</sequence>
<dbReference type="EMBL" id="BPQG01000061">
    <property type="protein sequence ID" value="GJD45966.1"/>
    <property type="molecule type" value="Genomic_DNA"/>
</dbReference>
<dbReference type="SUPFAM" id="SSF51161">
    <property type="entry name" value="Trimeric LpxA-like enzymes"/>
    <property type="match status" value="1"/>
</dbReference>
<protein>
    <recommendedName>
        <fullName evidence="3">Serine acetyltransferase</fullName>
    </recommendedName>
</protein>
<gene>
    <name evidence="1" type="ORF">AFCDBAGC_3845</name>
</gene>
<accession>A0ABQ4QML0</accession>
<evidence type="ECO:0008006" key="3">
    <source>
        <dbReference type="Google" id="ProtNLM"/>
    </source>
</evidence>
<reference evidence="1 2" key="1">
    <citation type="journal article" date="2021" name="Front. Microbiol.">
        <title>Comprehensive Comparative Genomics and Phenotyping of Methylobacterium Species.</title>
        <authorList>
            <person name="Alessa O."/>
            <person name="Ogura Y."/>
            <person name="Fujitani Y."/>
            <person name="Takami H."/>
            <person name="Hayashi T."/>
            <person name="Sahin N."/>
            <person name="Tani A."/>
        </authorList>
    </citation>
    <scope>NUCLEOTIDE SEQUENCE [LARGE SCALE GENOMIC DNA]</scope>
    <source>
        <strain evidence="1 2">DSM 23679</strain>
    </source>
</reference>
<evidence type="ECO:0000313" key="1">
    <source>
        <dbReference type="EMBL" id="GJD45966.1"/>
    </source>
</evidence>
<dbReference type="InterPro" id="IPR011004">
    <property type="entry name" value="Trimer_LpxA-like_sf"/>
</dbReference>
<comment type="caution">
    <text evidence="1">The sequence shown here is derived from an EMBL/GenBank/DDBJ whole genome shotgun (WGS) entry which is preliminary data.</text>
</comment>
<dbReference type="PANTHER" id="PTHR42811">
    <property type="entry name" value="SERINE ACETYLTRANSFERASE"/>
    <property type="match status" value="1"/>
</dbReference>
<dbReference type="RefSeq" id="WP_238272759.1">
    <property type="nucleotide sequence ID" value="NZ_BPQG01000061.1"/>
</dbReference>